<dbReference type="Proteomes" id="UP000613768">
    <property type="component" value="Unassembled WGS sequence"/>
</dbReference>
<keyword evidence="4" id="KW-0596">Phosphopantetheine</keyword>
<dbReference type="Gene3D" id="1.10.1240.100">
    <property type="match status" value="2"/>
</dbReference>
<name>A0AAW3ZNM7_9GAMM</name>
<dbReference type="EMBL" id="JACYTR010000014">
    <property type="protein sequence ID" value="MBD8525891.1"/>
    <property type="molecule type" value="Genomic_DNA"/>
</dbReference>
<evidence type="ECO:0000259" key="14">
    <source>
        <dbReference type="PROSITE" id="PS52004"/>
    </source>
</evidence>
<dbReference type="Pfam" id="PF00109">
    <property type="entry name" value="ketoacyl-synt"/>
    <property type="match status" value="2"/>
</dbReference>
<dbReference type="InterPro" id="IPR020806">
    <property type="entry name" value="PKS_PP-bd"/>
</dbReference>
<dbReference type="SUPFAM" id="SSF53335">
    <property type="entry name" value="S-adenosyl-L-methionine-dependent methyltransferases"/>
    <property type="match status" value="1"/>
</dbReference>
<dbReference type="InterPro" id="IPR009081">
    <property type="entry name" value="PP-bd_ACP"/>
</dbReference>
<evidence type="ECO:0000256" key="6">
    <source>
        <dbReference type="ARBA" id="ARBA00022553"/>
    </source>
</evidence>
<keyword evidence="17" id="KW-1185">Reference proteome</keyword>
<evidence type="ECO:0000256" key="4">
    <source>
        <dbReference type="ARBA" id="ARBA00022450"/>
    </source>
</evidence>
<proteinExistence type="inferred from homology"/>
<dbReference type="SUPFAM" id="SSF52096">
    <property type="entry name" value="ClpP/crotonase"/>
    <property type="match status" value="3"/>
</dbReference>
<evidence type="ECO:0000313" key="17">
    <source>
        <dbReference type="Proteomes" id="UP000613768"/>
    </source>
</evidence>
<evidence type="ECO:0000313" key="16">
    <source>
        <dbReference type="EMBL" id="MBD8525891.1"/>
    </source>
</evidence>
<evidence type="ECO:0000256" key="8">
    <source>
        <dbReference type="ARBA" id="ARBA00022737"/>
    </source>
</evidence>
<dbReference type="CDD" id="cd06558">
    <property type="entry name" value="crotonase-like"/>
    <property type="match status" value="1"/>
</dbReference>
<feature type="domain" description="Carrier" evidence="13">
    <location>
        <begin position="2556"/>
        <end position="2633"/>
    </location>
</feature>
<dbReference type="FunFam" id="3.40.47.10:FF:000019">
    <property type="entry name" value="Polyketide synthase type I"/>
    <property type="match status" value="2"/>
</dbReference>
<dbReference type="GO" id="GO:0004312">
    <property type="term" value="F:fatty acid synthase activity"/>
    <property type="evidence" value="ECO:0007669"/>
    <property type="project" value="TreeGrafter"/>
</dbReference>
<dbReference type="SMART" id="SM00826">
    <property type="entry name" value="PKS_DH"/>
    <property type="match status" value="1"/>
</dbReference>
<feature type="region of interest" description="N-terminal hotdog fold" evidence="11">
    <location>
        <begin position="3322"/>
        <end position="3455"/>
    </location>
</feature>
<dbReference type="GO" id="GO:0031177">
    <property type="term" value="F:phosphopantetheine binding"/>
    <property type="evidence" value="ECO:0007669"/>
    <property type="project" value="InterPro"/>
</dbReference>
<evidence type="ECO:0000256" key="7">
    <source>
        <dbReference type="ARBA" id="ARBA00022679"/>
    </source>
</evidence>
<dbReference type="InterPro" id="IPR006162">
    <property type="entry name" value="Ppantetheine_attach_site"/>
</dbReference>
<dbReference type="InterPro" id="IPR014031">
    <property type="entry name" value="Ketoacyl_synth_C"/>
</dbReference>
<evidence type="ECO:0000256" key="10">
    <source>
        <dbReference type="ARBA" id="ARBA00054155"/>
    </source>
</evidence>
<keyword evidence="5" id="KW-0963">Cytoplasm</keyword>
<dbReference type="InterPro" id="IPR049552">
    <property type="entry name" value="PKS_DH_N"/>
</dbReference>
<dbReference type="GO" id="GO:0005886">
    <property type="term" value="C:plasma membrane"/>
    <property type="evidence" value="ECO:0007669"/>
    <property type="project" value="TreeGrafter"/>
</dbReference>
<evidence type="ECO:0000256" key="1">
    <source>
        <dbReference type="ARBA" id="ARBA00004496"/>
    </source>
</evidence>
<reference evidence="16 17" key="1">
    <citation type="submission" date="2020-09" db="EMBL/GenBank/DDBJ databases">
        <title>Pseudoxanthomonas sp. CAU 1598 isolated from sand of Yaerae Beach.</title>
        <authorList>
            <person name="Kim W."/>
        </authorList>
    </citation>
    <scope>NUCLEOTIDE SEQUENCE [LARGE SCALE GENOMIC DNA]</scope>
    <source>
        <strain evidence="16 17">CAU 1598</strain>
    </source>
</reference>
<dbReference type="InterPro" id="IPR036736">
    <property type="entry name" value="ACP-like_sf"/>
</dbReference>
<dbReference type="Pfam" id="PF21089">
    <property type="entry name" value="PKS_DH_N"/>
    <property type="match status" value="2"/>
</dbReference>
<protein>
    <submittedName>
        <fullName evidence="16">Polyketide synthase dehydratase domain-containing protein</fullName>
    </submittedName>
</protein>
<dbReference type="CDD" id="cd00833">
    <property type="entry name" value="PKS"/>
    <property type="match status" value="2"/>
</dbReference>
<dbReference type="InterPro" id="IPR001753">
    <property type="entry name" value="Enoyl-CoA_hydra/iso"/>
</dbReference>
<evidence type="ECO:0000256" key="2">
    <source>
        <dbReference type="ARBA" id="ARBA00004792"/>
    </source>
</evidence>
<feature type="domain" description="Carrier" evidence="13">
    <location>
        <begin position="425"/>
        <end position="501"/>
    </location>
</feature>
<dbReference type="NCBIfam" id="NF005496">
    <property type="entry name" value="PRK07110.1"/>
    <property type="match status" value="1"/>
</dbReference>
<feature type="active site" description="Proton acceptor; for dehydratase activity" evidence="11">
    <location>
        <position position="3351"/>
    </location>
</feature>
<dbReference type="InterPro" id="IPR050091">
    <property type="entry name" value="PKS_NRPS_Biosynth_Enz"/>
</dbReference>
<accession>A0AAW3ZNM7</accession>
<comment type="caution">
    <text evidence="16">The sequence shown here is derived from an EMBL/GenBank/DDBJ whole genome shotgun (WGS) entry which is preliminary data.</text>
</comment>
<dbReference type="InterPro" id="IPR049900">
    <property type="entry name" value="PKS_mFAS_DH"/>
</dbReference>
<dbReference type="InterPro" id="IPR014030">
    <property type="entry name" value="Ketoacyl_synth_N"/>
</dbReference>
<dbReference type="PROSITE" id="PS00012">
    <property type="entry name" value="PHOSPHOPANTETHEINE"/>
    <property type="match status" value="4"/>
</dbReference>
<organism evidence="16 17">
    <name type="scientific">Pseudomarimonas arenosa</name>
    <dbReference type="NCBI Taxonomy" id="2774145"/>
    <lineage>
        <taxon>Bacteria</taxon>
        <taxon>Pseudomonadati</taxon>
        <taxon>Pseudomonadota</taxon>
        <taxon>Gammaproteobacteria</taxon>
        <taxon>Lysobacterales</taxon>
        <taxon>Lysobacteraceae</taxon>
        <taxon>Pseudomarimonas</taxon>
    </lineage>
</organism>
<dbReference type="PROSITE" id="PS52004">
    <property type="entry name" value="KS3_2"/>
    <property type="match status" value="2"/>
</dbReference>
<dbReference type="InterPro" id="IPR020841">
    <property type="entry name" value="PKS_Beta-ketoAc_synthase_dom"/>
</dbReference>
<dbReference type="InterPro" id="IPR016039">
    <property type="entry name" value="Thiolase-like"/>
</dbReference>
<keyword evidence="7" id="KW-0808">Transferase</keyword>
<dbReference type="PROSITE" id="PS00166">
    <property type="entry name" value="ENOYL_COA_HYDRATASE"/>
    <property type="match status" value="1"/>
</dbReference>
<dbReference type="Pfam" id="PF02801">
    <property type="entry name" value="Ketoacyl-synt_C"/>
    <property type="match status" value="2"/>
</dbReference>
<comment type="pathway">
    <text evidence="3">Lipid metabolism; fatty acid biosynthesis.</text>
</comment>
<dbReference type="PANTHER" id="PTHR43775">
    <property type="entry name" value="FATTY ACID SYNTHASE"/>
    <property type="match status" value="1"/>
</dbReference>
<evidence type="ECO:0000256" key="5">
    <source>
        <dbReference type="ARBA" id="ARBA00022490"/>
    </source>
</evidence>
<dbReference type="SUPFAM" id="SSF47336">
    <property type="entry name" value="ACP-like"/>
    <property type="match status" value="4"/>
</dbReference>
<evidence type="ECO:0000256" key="3">
    <source>
        <dbReference type="ARBA" id="ARBA00005194"/>
    </source>
</evidence>
<dbReference type="InterPro" id="IPR013217">
    <property type="entry name" value="Methyltransf_12"/>
</dbReference>
<dbReference type="SMART" id="SM00823">
    <property type="entry name" value="PKS_PP"/>
    <property type="match status" value="4"/>
</dbReference>
<dbReference type="Pfam" id="PF00550">
    <property type="entry name" value="PP-binding"/>
    <property type="match status" value="4"/>
</dbReference>
<keyword evidence="8" id="KW-0677">Repeat</keyword>
<dbReference type="Gene3D" id="1.10.1200.10">
    <property type="entry name" value="ACP-like"/>
    <property type="match status" value="4"/>
</dbReference>
<dbReference type="GO" id="GO:0071770">
    <property type="term" value="P:DIM/DIP cell wall layer assembly"/>
    <property type="evidence" value="ECO:0007669"/>
    <property type="project" value="TreeGrafter"/>
</dbReference>
<feature type="active site" description="Proton donor; for dehydratase activity" evidence="11">
    <location>
        <position position="3526"/>
    </location>
</feature>
<evidence type="ECO:0000259" key="13">
    <source>
        <dbReference type="PROSITE" id="PS50075"/>
    </source>
</evidence>
<evidence type="ECO:0000256" key="12">
    <source>
        <dbReference type="RuleBase" id="RU003707"/>
    </source>
</evidence>
<dbReference type="InterPro" id="IPR029045">
    <property type="entry name" value="ClpP/crotonase-like_dom_sf"/>
</dbReference>
<dbReference type="Gene3D" id="3.90.226.10">
    <property type="entry name" value="2-enoyl-CoA Hydratase, Chain A, domain 1"/>
    <property type="match status" value="3"/>
</dbReference>
<dbReference type="SMART" id="SM01294">
    <property type="entry name" value="PKS_PP_betabranch"/>
    <property type="match status" value="2"/>
</dbReference>
<sequence length="3682" mass="394908">MRRMRPRGFAQWAAMSEKELPSAHLSGSCLEAARLPADAERLATAIVAAQMRGLFADAQGEYVPTERNDMLRPAHRRWLDANLRHFEARRLVAINQQTGHCRFLVDEAMDALWSRWDAAKPGWCENANHRAYLSLIEACLRGLPDILTGALPATDVLFPDSSMRLVEGIYKHNLIADHFNRVLGENLRAEFAARAAGGERGLRLLEIGAGTGGTTTGLLPMLRGFGDLVDEYCYTDLSKAFLLHAQEVYKPEFPALRTAIFDVGKPLALQPIEGNRYDAVIATNVLHATSNMRETLRNAKALLKRGGMLLVNELSEWSWQTHFTFGLLDGWWLYEDEKLRLPDCPCLSPAQWKSLLKAERFLDIRFPAQADHGLGQLILTAKSDGVVRQRLIPPDAAVRTVVPAPVPMAPQPATTMATTTTDDAALRAACALLFREMIAGVLRMGVGEIETHKPLEHYGLDSILVVQLTTQFRKLFHSVRSTLFFEVKSIDGLVQHFFANDRAAVMSALDARGGTAAAVSPADSVPAASLPAAATATATTDDAALRAACALLFREIVAGVLRMEVGEIETHKPLEHYGLDSILVVQLTTQFRKLFPATRSTLFFEVKSINGLVAHFLELDRARVAQATCVHATAVSSTQVPVPVPVPAARAASKALDRSGRRRLARRSDAPAALPMQPAAEAAPWVDAPAARFDVAIIGVSGRYPQAPDLDAFWDNLASGRSCASEVPADRWRWQDYHDAEKGKAGKSYTRWGGFLDDIDKFDPLFFRIAPKEAKKIDPQERLFLETSYHAIEDSGYTPATLASAGKVGVFVGVMNSRYTAQPLFYSIANRVSFLFDFSGPSLAVDSACSSSLTAIHLALDSLYSGMCEAAIAGGVSLIVDPQHMLELSALGMLSEGAQCRAFGRNADGFVDAEGVGAVVLKPLDQALRDGDHIYAVIKGSALNTGGRTHGYTVPNPAAQAEVVASALARANIDSADVSYIEAHGTGTALGDPIEVAGLTKAFRASRRAPAKAGAERQHCAIGSLKSNIGHCESAAGIAALTKVLLQFRHGQLVPTLHAEEVNDEIDFSSTPFHLQRSLAPWRRPVLSEAGAAREVPRIAGISSFGAGGANAHVVLHEPPSAPHSGGHNESACLVPLSARTTEQLQRKVERLIVFLQRNADTALRDIAYTLQVGREAMDERIAFVAMSLDELRAQLQAAHVGSEPHRGSVRKHKEFLAACKADPAFAARRDGWLARRDLAQIAEHWVKGVEIDWPQLHTGACRRRIPLPTYPFARERHWIEPQRALGDARKAAASHPLLQRNTSTLRGPAYCVVLKGDERFLLQDAAGRRRLPALLCLEMARAAIAAAYPEQVAAHELRLEDVVVDDSIQVDEGCELHIALLPDSHDALGFEIYLVRDGLERVHCQGHALFVAPDAERARADVAALGARLAQGVPASIVRERMATRGAQALSAQRLARTDRELVVELAAETAGTEPWTLPLSSVPFAAAWLLDELGQTPAAPSDVSLRAVQTVRLWSGERPAYLVLHQRDDHSGRCDFALYDAQGNPCLRADGVDLAWAGAFGDEPAPESAQSAVMHGGVIQSTASQVAAGGKAEETVAPMPALSATGTRIVFLPTATIASSARVQARSGPVTAKPNAMRLRAIEEIDAVPALRPTNTPRIALLSPNANQVAELGADVAADALPKCVELRGHGSGVFSIVLPQPELDRALIAQLLLALEHLRPREDAQLVLLVSPEAEALHGSPEALDDAITAGLYRAVVEFPLPTVAVLGGGADGPGFLLGALCDFMVCARESRYGFSDPRCAAQPTAAEAALLAARFGDAWTEDLICVSGALSGRELAQKGWTVPVVARGDTMAAALSLAERIATKPRESLRLLKRHMVAPLQDCVAHLGAHDRPSADASDALPSSATVPVELPQPRPGIALEYLSDSTISVRLSGAGDDSTAATVLRDLRATLTELEQLAGGASIVLCSNLDGFLPAIAEADEARRVDAELAALQQVLCEYPSPVVVAFEGDADGAGWLLGLSADACVHAEHARYSTEALWRHPSLLQRAAVLFDHRLGANRAKRCLFGPAAVTGAELVSAAAVVAGDAADVLARAAALAAGFPLRAAEMRTRRRAAALARLADIAVSDVAVADAGPRAARRPMPEFPAIETERRGNGVLIVRMVDREAKNMFSPALVRGLEEVFAHIEASADDYRVVVLCGYDTYFSCGGTRDSLLAIQQGRAQFTDTKIYQLPMSCRVPVIAAMQGHAIGGGWALGMFADLCVFSAESRYISPYMQYGFTPGAGSTQIFPATLGADLARETLFTAVEHSGSELLAKGLPHACVPRVDVLPHALALADAIAARAPADVRALKRYFADPGLAVVEDTYARELALHAQSFVGKAHALQGVMQHFHTDEDTAAVPAVTTQAVAALPEIALPDIAHALRSLLATELQMDADEIDEDTQFVDLGLDSITGVTWVRKINAAYGTRIEATKVYSHPTLRQFTDFIVERVAQRGDAGTQPVAIAARPARHAAQFAVQPAAEHVASPAVLPIPTTSVASAPVAPVAADAAAVEAKLSLALRHTLAQELHMPEEEIDAHRQFVDLGLDSITGVTWVRRINAAYGTRIEATKVYSHPTLAEFARFLAGLLPSRPVASPSSSVPASAEPVVMQSDVGPRAEPLRPAAPAARTLVSWRGKAELRITGMRTGKGTAADAIAIIGIAGQFPHAADLDAFWRNIAGGKDCIDTVPPQRWDIERYFSEDISIPGTTNSRWMGVLEDCDKFDPLFFNISPTEAESMDPQQRLMLQNCWHAIENAAIDPRSLSGSRCGVFIGCGATDYHQRSREHQLSSQGFTGAAMSILAARIAYFLNLQGPCLSIDTACSSSLVAIANACDSLLAHNCDLALAGGVAVMAGPTMHVKTGQSGMLSVDGRCFAFDHRANGFVPSEGVGTLMLKRLADAERDGDIVHAVIRGWGVNQDGKTNGITAPNPVSQTRLMRAVYDRFGIDPQDIQLIEAHGTGTKLGDPIEVEGLTQAFRHYTEKTGYCALGSVKGNIGHALYAAGVAGALKLVLALKHRQLPPAASFERLNPHIDLSDSPFVVYTALQPWPENAKGGRSAVVSSFGFSGTNAHLVLDAAPTRDTRRATEHHVSSAGPALIPLSARTTEQLRQRARLLADLLANRFVARNADNAPATPSLHDIAYTLQVGREAMEERCALVAHSLGELETRLRAFAAGQKLADMHLGSSLSRAGKLAFIGQDAELKKVLIDTCLREGKFAKLAELWVDGVELDWAKLYPADAGRAPRRVELPLYPFARERYWLEQDSAAVAQSAGAAATIHPLLQVNASTLHRQRYRSIFDGRETFLRDHRVRLGEGRVEHVLPGVAYLEMAVAAIADALPDVFADAASTTSHGRLMLRDVVWWRPIVVDGPANVEIELGVEEDGLIAFEIASGSGDARVLHCQGEACLVDAADQDMTDAELLAQRGECWSGEEIYAAFTRMGLHYGPAHRGIRSISRVGGKLIADVSLPAIDGDAYRMPPGIMDSALQACIGFLPSLQALPQAPSVPFSLQSLTLHAACPSDVVVVLTPVSSHDEGGNAVVESCDVAIFDTEGALCVDIRGFGWRPVGGDKVATPDHARTLSEAGMVDASVKCHAASVHLAPTDEAGTEMFDERFYRELLDSVSRKDMSAEDAVELGLPS</sequence>
<dbReference type="InterPro" id="IPR029063">
    <property type="entry name" value="SAM-dependent_MTases_sf"/>
</dbReference>
<feature type="domain" description="PKS/mFAS DH" evidence="15">
    <location>
        <begin position="3322"/>
        <end position="3615"/>
    </location>
</feature>
<dbReference type="PROSITE" id="PS50075">
    <property type="entry name" value="CARRIER"/>
    <property type="match status" value="4"/>
</dbReference>
<evidence type="ECO:0000256" key="9">
    <source>
        <dbReference type="ARBA" id="ARBA00023268"/>
    </source>
</evidence>
<dbReference type="SUPFAM" id="SSF53901">
    <property type="entry name" value="Thiolase-like"/>
    <property type="match status" value="2"/>
</dbReference>
<gene>
    <name evidence="16" type="ORF">IFO71_09060</name>
</gene>
<keyword evidence="9" id="KW-0511">Multifunctional enzyme</keyword>
<comment type="subcellular location">
    <subcellularLocation>
        <location evidence="1">Cytoplasm</location>
    </subcellularLocation>
</comment>
<feature type="domain" description="Ketosynthase family 3 (KS3)" evidence="14">
    <location>
        <begin position="2697"/>
        <end position="3120"/>
    </location>
</feature>
<dbReference type="InterPro" id="IPR020807">
    <property type="entry name" value="PKS_DH"/>
</dbReference>
<dbReference type="InterPro" id="IPR054514">
    <property type="entry name" value="RhiE-like_linker"/>
</dbReference>
<dbReference type="Gene3D" id="3.40.50.150">
    <property type="entry name" value="Vaccinia Virus protein VP39"/>
    <property type="match status" value="1"/>
</dbReference>
<dbReference type="InterPro" id="IPR042104">
    <property type="entry name" value="PKS_dehydratase_sf"/>
</dbReference>
<dbReference type="GO" id="GO:0006633">
    <property type="term" value="P:fatty acid biosynthetic process"/>
    <property type="evidence" value="ECO:0007669"/>
    <property type="project" value="InterPro"/>
</dbReference>
<dbReference type="InterPro" id="IPR018376">
    <property type="entry name" value="Enoyl-CoA_hyd/isom_CS"/>
</dbReference>
<dbReference type="Gene3D" id="3.40.47.10">
    <property type="match status" value="2"/>
</dbReference>
<feature type="domain" description="Carrier" evidence="13">
    <location>
        <begin position="544"/>
        <end position="620"/>
    </location>
</feature>
<evidence type="ECO:0000256" key="11">
    <source>
        <dbReference type="PROSITE-ProRule" id="PRU01363"/>
    </source>
</evidence>
<keyword evidence="6" id="KW-0597">Phosphoprotein</keyword>
<feature type="region of interest" description="C-terminal hotdog fold" evidence="11">
    <location>
        <begin position="3468"/>
        <end position="3615"/>
    </location>
</feature>
<dbReference type="PROSITE" id="PS52019">
    <property type="entry name" value="PKS_MFAS_DH"/>
    <property type="match status" value="1"/>
</dbReference>
<comment type="function">
    <text evidence="10">Involved in production of the polyketide antibiotic thailandamide.</text>
</comment>
<dbReference type="Pfam" id="PF14765">
    <property type="entry name" value="PS-DH"/>
    <property type="match status" value="1"/>
</dbReference>
<comment type="pathway">
    <text evidence="2">Antibiotic biosynthesis.</text>
</comment>
<dbReference type="GO" id="GO:0005737">
    <property type="term" value="C:cytoplasm"/>
    <property type="evidence" value="ECO:0007669"/>
    <property type="project" value="UniProtKB-SubCell"/>
</dbReference>
<comment type="similarity">
    <text evidence="12">Belongs to the enoyl-CoA hydratase/isomerase family.</text>
</comment>
<evidence type="ECO:0000259" key="15">
    <source>
        <dbReference type="PROSITE" id="PS52019"/>
    </source>
</evidence>
<dbReference type="PANTHER" id="PTHR43775:SF37">
    <property type="entry name" value="SI:DKEY-61P9.11"/>
    <property type="match status" value="1"/>
</dbReference>
<dbReference type="PROSITE" id="PS00606">
    <property type="entry name" value="KS3_1"/>
    <property type="match status" value="2"/>
</dbReference>
<dbReference type="InterPro" id="IPR049551">
    <property type="entry name" value="PKS_DH_C"/>
</dbReference>
<dbReference type="Pfam" id="PF22336">
    <property type="entry name" value="RhiE-like_linker"/>
    <property type="match status" value="2"/>
</dbReference>
<dbReference type="GO" id="GO:0004315">
    <property type="term" value="F:3-oxoacyl-[acyl-carrier-protein] synthase activity"/>
    <property type="evidence" value="ECO:0007669"/>
    <property type="project" value="InterPro"/>
</dbReference>
<feature type="domain" description="Carrier" evidence="13">
    <location>
        <begin position="2422"/>
        <end position="2496"/>
    </location>
</feature>
<dbReference type="Gene3D" id="3.10.129.110">
    <property type="entry name" value="Polyketide synthase dehydratase"/>
    <property type="match status" value="2"/>
</dbReference>
<feature type="domain" description="Ketosynthase family 3 (KS3)" evidence="14">
    <location>
        <begin position="692"/>
        <end position="1118"/>
    </location>
</feature>
<dbReference type="SMART" id="SM00825">
    <property type="entry name" value="PKS_KS"/>
    <property type="match status" value="2"/>
</dbReference>
<dbReference type="InterPro" id="IPR018201">
    <property type="entry name" value="Ketoacyl_synth_AS"/>
</dbReference>
<dbReference type="Pfam" id="PF08242">
    <property type="entry name" value="Methyltransf_12"/>
    <property type="match status" value="1"/>
</dbReference>
<dbReference type="Pfam" id="PF00378">
    <property type="entry name" value="ECH_1"/>
    <property type="match status" value="2"/>
</dbReference>